<proteinExistence type="predicted"/>
<dbReference type="Proteomes" id="UP000183832">
    <property type="component" value="Unassembled WGS sequence"/>
</dbReference>
<evidence type="ECO:0000313" key="1">
    <source>
        <dbReference type="EMBL" id="CRK95613.1"/>
    </source>
</evidence>
<dbReference type="OrthoDB" id="6381204at2759"/>
<reference evidence="1 2" key="1">
    <citation type="submission" date="2015-04" db="EMBL/GenBank/DDBJ databases">
        <authorList>
            <person name="Syromyatnikov M.Y."/>
            <person name="Popov V.N."/>
        </authorList>
    </citation>
    <scope>NUCLEOTIDE SEQUENCE [LARGE SCALE GENOMIC DNA]</scope>
</reference>
<sequence>MAFFGRKSPFEALVSPGVMLACKYNQFRQRRREAQSKKVTERELTALHHKIDSRVLSCTFISVEISFNATLAQNQSY</sequence>
<dbReference type="EMBL" id="CVRI01000042">
    <property type="protein sequence ID" value="CRK95613.1"/>
    <property type="molecule type" value="Genomic_DNA"/>
</dbReference>
<organism evidence="1 2">
    <name type="scientific">Clunio marinus</name>
    <dbReference type="NCBI Taxonomy" id="568069"/>
    <lineage>
        <taxon>Eukaryota</taxon>
        <taxon>Metazoa</taxon>
        <taxon>Ecdysozoa</taxon>
        <taxon>Arthropoda</taxon>
        <taxon>Hexapoda</taxon>
        <taxon>Insecta</taxon>
        <taxon>Pterygota</taxon>
        <taxon>Neoptera</taxon>
        <taxon>Endopterygota</taxon>
        <taxon>Diptera</taxon>
        <taxon>Nematocera</taxon>
        <taxon>Chironomoidea</taxon>
        <taxon>Chironomidae</taxon>
        <taxon>Clunio</taxon>
    </lineage>
</organism>
<name>A0A1J1I5P4_9DIPT</name>
<keyword evidence="2" id="KW-1185">Reference proteome</keyword>
<gene>
    <name evidence="1" type="ORF">CLUMA_CG009072</name>
</gene>
<dbReference type="PROSITE" id="PS51257">
    <property type="entry name" value="PROKAR_LIPOPROTEIN"/>
    <property type="match status" value="1"/>
</dbReference>
<accession>A0A1J1I5P4</accession>
<protein>
    <submittedName>
        <fullName evidence="1">CLUMA_CG009072, isoform A</fullName>
    </submittedName>
</protein>
<evidence type="ECO:0000313" key="2">
    <source>
        <dbReference type="Proteomes" id="UP000183832"/>
    </source>
</evidence>
<dbReference type="AlphaFoldDB" id="A0A1J1I5P4"/>
<dbReference type="STRING" id="568069.A0A1J1I5P4"/>